<organism evidence="2 3">
    <name type="scientific">Candidatus Terraquivivens tikiterensis</name>
    <dbReference type="NCBI Taxonomy" id="1980982"/>
    <lineage>
        <taxon>Archaea</taxon>
        <taxon>Nitrososphaerota</taxon>
        <taxon>Candidatus Wolframiiraptoraceae</taxon>
        <taxon>Candidatus Terraquivivens</taxon>
    </lineage>
</organism>
<reference evidence="2 3" key="1">
    <citation type="submission" date="2017-04" db="EMBL/GenBank/DDBJ databases">
        <title>Draft Aigarchaeota genome from a New Zealand hot spring.</title>
        <authorList>
            <person name="Reysenbach A.-L."/>
            <person name="Donaho J.A."/>
            <person name="Gerhart J."/>
            <person name="Kelley J.F."/>
            <person name="Kouba K."/>
            <person name="Podar M."/>
            <person name="Stott M."/>
        </authorList>
    </citation>
    <scope>NUCLEOTIDE SEQUENCE [LARGE SCALE GENOMIC DNA]</scope>
    <source>
        <strain evidence="2">NZ13_MG1</strain>
    </source>
</reference>
<keyword evidence="1" id="KW-1133">Transmembrane helix</keyword>
<sequence>MALFRFAPIVFGVILIVLWAVLTFKHPKLRSPSDLAGLQQSLVMVIEHASIRTALLTAGLISIASGLT</sequence>
<dbReference type="AlphaFoldDB" id="A0A2R7Y0D9"/>
<comment type="caution">
    <text evidence="2">The sequence shown here is derived from an EMBL/GenBank/DDBJ whole genome shotgun (WGS) entry which is preliminary data.</text>
</comment>
<feature type="transmembrane region" description="Helical" evidence="1">
    <location>
        <begin position="6"/>
        <end position="24"/>
    </location>
</feature>
<gene>
    <name evidence="2" type="ORF">B9J98_08195</name>
</gene>
<dbReference type="Proteomes" id="UP000244066">
    <property type="component" value="Unassembled WGS sequence"/>
</dbReference>
<accession>A0A2R7Y0D9</accession>
<dbReference type="EMBL" id="NDWU01000033">
    <property type="protein sequence ID" value="PUA31006.1"/>
    <property type="molecule type" value="Genomic_DNA"/>
</dbReference>
<name>A0A2R7Y0D9_9ARCH</name>
<keyword evidence="1" id="KW-0472">Membrane</keyword>
<keyword evidence="1" id="KW-0812">Transmembrane</keyword>
<evidence type="ECO:0000256" key="1">
    <source>
        <dbReference type="SAM" id="Phobius"/>
    </source>
</evidence>
<proteinExistence type="predicted"/>
<evidence type="ECO:0000313" key="3">
    <source>
        <dbReference type="Proteomes" id="UP000244066"/>
    </source>
</evidence>
<evidence type="ECO:0000313" key="2">
    <source>
        <dbReference type="EMBL" id="PUA31006.1"/>
    </source>
</evidence>
<protein>
    <submittedName>
        <fullName evidence="2">Uncharacterized protein</fullName>
    </submittedName>
</protein>